<proteinExistence type="predicted"/>
<reference evidence="2" key="1">
    <citation type="submission" date="2023-03" db="UniProtKB">
        <authorList>
            <consortium name="Ensembl"/>
        </authorList>
    </citation>
    <scope>IDENTIFICATION</scope>
</reference>
<name>A0A8C4MFA3_EQUAS</name>
<sequence length="166" mass="17756">MLFYLGLMMMISSVLLPLVQIGPQTNMRTARSITTRKRAPAALLPTLRILTGITQRMIHACPTPVNMVGTASSMGTPSRAAAQHPSLETGVRTCKASARTTPVAEVNVSLLRVLPTTTVPADTLTRVKTAPQVSAGGPFCARLSLSWLVPEVSASYCVAVWIHPMF</sequence>
<feature type="chain" id="PRO_5034295981" description="Secreted protein" evidence="1">
    <location>
        <begin position="22"/>
        <end position="166"/>
    </location>
</feature>
<organism evidence="2">
    <name type="scientific">Equus asinus asinus</name>
    <dbReference type="NCBI Taxonomy" id="83772"/>
    <lineage>
        <taxon>Eukaryota</taxon>
        <taxon>Metazoa</taxon>
        <taxon>Chordata</taxon>
        <taxon>Craniata</taxon>
        <taxon>Vertebrata</taxon>
        <taxon>Euteleostomi</taxon>
        <taxon>Mammalia</taxon>
        <taxon>Eutheria</taxon>
        <taxon>Laurasiatheria</taxon>
        <taxon>Perissodactyla</taxon>
        <taxon>Equidae</taxon>
        <taxon>Equus</taxon>
    </lineage>
</organism>
<dbReference type="Ensembl" id="ENSEAST00005023574.1">
    <property type="protein sequence ID" value="ENSEASP00005021727.1"/>
    <property type="gene ID" value="ENSEASG00005014844.1"/>
</dbReference>
<keyword evidence="1" id="KW-0732">Signal</keyword>
<evidence type="ECO:0000256" key="1">
    <source>
        <dbReference type="SAM" id="SignalP"/>
    </source>
</evidence>
<dbReference type="AlphaFoldDB" id="A0A8C4MFA3"/>
<protein>
    <recommendedName>
        <fullName evidence="3">Secreted protein</fullName>
    </recommendedName>
</protein>
<evidence type="ECO:0008006" key="3">
    <source>
        <dbReference type="Google" id="ProtNLM"/>
    </source>
</evidence>
<accession>A0A8C4MFA3</accession>
<evidence type="ECO:0000313" key="2">
    <source>
        <dbReference type="Ensembl" id="ENSEASP00005021727.1"/>
    </source>
</evidence>
<feature type="signal peptide" evidence="1">
    <location>
        <begin position="1"/>
        <end position="21"/>
    </location>
</feature>